<keyword evidence="5" id="KW-1185">Reference proteome</keyword>
<accession>A0A848KWS7</accession>
<dbReference type="Gene3D" id="3.20.20.70">
    <property type="entry name" value="Aldolase class I"/>
    <property type="match status" value="1"/>
</dbReference>
<keyword evidence="4" id="KW-0503">Monooxygenase</keyword>
<evidence type="ECO:0000313" key="4">
    <source>
        <dbReference type="EMBL" id="NMO00913.1"/>
    </source>
</evidence>
<reference evidence="4 5" key="1">
    <citation type="submission" date="2020-04" db="EMBL/GenBank/DDBJ databases">
        <title>Gordonia sp. nov. TBRC 11910.</title>
        <authorList>
            <person name="Suriyachadkun C."/>
        </authorList>
    </citation>
    <scope>NUCLEOTIDE SEQUENCE [LARGE SCALE GENOMIC DNA]</scope>
    <source>
        <strain evidence="4 5">TBRC 11910</strain>
    </source>
</reference>
<evidence type="ECO:0000256" key="1">
    <source>
        <dbReference type="ARBA" id="ARBA00022630"/>
    </source>
</evidence>
<name>A0A848KWS7_9ACTN</name>
<proteinExistence type="predicted"/>
<comment type="caution">
    <text evidence="4">The sequence shown here is derived from an EMBL/GenBank/DDBJ whole genome shotgun (WGS) entry which is preliminary data.</text>
</comment>
<dbReference type="GO" id="GO:0018580">
    <property type="term" value="F:nitronate monooxygenase activity"/>
    <property type="evidence" value="ECO:0007669"/>
    <property type="project" value="InterPro"/>
</dbReference>
<dbReference type="InterPro" id="IPR004136">
    <property type="entry name" value="NMO"/>
</dbReference>
<keyword evidence="2" id="KW-0288">FMN</keyword>
<evidence type="ECO:0000313" key="5">
    <source>
        <dbReference type="Proteomes" id="UP000550729"/>
    </source>
</evidence>
<keyword evidence="3" id="KW-0560">Oxidoreductase</keyword>
<organism evidence="4 5">
    <name type="scientific">Gordonia asplenii</name>
    <dbReference type="NCBI Taxonomy" id="2725283"/>
    <lineage>
        <taxon>Bacteria</taxon>
        <taxon>Bacillati</taxon>
        <taxon>Actinomycetota</taxon>
        <taxon>Actinomycetes</taxon>
        <taxon>Mycobacteriales</taxon>
        <taxon>Gordoniaceae</taxon>
        <taxon>Gordonia</taxon>
    </lineage>
</organism>
<evidence type="ECO:0000256" key="2">
    <source>
        <dbReference type="ARBA" id="ARBA00022643"/>
    </source>
</evidence>
<dbReference type="Pfam" id="PF03060">
    <property type="entry name" value="NMO"/>
    <property type="match status" value="1"/>
</dbReference>
<dbReference type="AlphaFoldDB" id="A0A848KWS7"/>
<keyword evidence="1" id="KW-0285">Flavoprotein</keyword>
<dbReference type="RefSeq" id="WP_170193413.1">
    <property type="nucleotide sequence ID" value="NZ_JABBNB010000005.1"/>
</dbReference>
<evidence type="ECO:0000256" key="3">
    <source>
        <dbReference type="ARBA" id="ARBA00023002"/>
    </source>
</evidence>
<dbReference type="SUPFAM" id="SSF51412">
    <property type="entry name" value="Inosine monophosphate dehydrogenase (IMPDH)"/>
    <property type="match status" value="1"/>
</dbReference>
<dbReference type="EMBL" id="JABBNB010000005">
    <property type="protein sequence ID" value="NMO00913.1"/>
    <property type="molecule type" value="Genomic_DNA"/>
</dbReference>
<gene>
    <name evidence="4" type="ORF">HH308_06760</name>
</gene>
<dbReference type="CDD" id="cd04730">
    <property type="entry name" value="NPD_like"/>
    <property type="match status" value="1"/>
</dbReference>
<dbReference type="InterPro" id="IPR013785">
    <property type="entry name" value="Aldolase_TIM"/>
</dbReference>
<protein>
    <submittedName>
        <fullName evidence="4">Nitronate monooxygenase</fullName>
    </submittedName>
</protein>
<dbReference type="Proteomes" id="UP000550729">
    <property type="component" value="Unassembled WGS sequence"/>
</dbReference>
<dbReference type="PANTHER" id="PTHR32332:SF31">
    <property type="entry name" value="2-NITROPROPANE DIOXYGENASE FAMILY, PUTATIVE (AFU_ORTHOLOGUE AFUA_2G09850)-RELATED"/>
    <property type="match status" value="1"/>
</dbReference>
<sequence>MTDVAELLGSLRVPVVGAPMAGAAGGRLAAAITAAGGLGMVGVGNVATVEQITPELEIACAGGVFGVGLMCWSLPDNPALLDVTLAHAPSVISLSFGDPRPYLDRVHDAGIAVVAQVGTRAEAVDVVDAGVDAVVVRGDEGGGHGRGVVATLPLLQQILDITDKPVLAAGGIATARGLAAVLAAGASGAWVGTPFAASEESLFKDSAKQAVIAADTDQTVYTRAFDVAQRFNWPTIYGGRALANDFTSQWVDRVSELEADVPDELTAAMKEARAQGNTAMAPVYAGESAGLVTQMRTAGEVIESFAGFREHLRAAQRWL</sequence>
<dbReference type="PANTHER" id="PTHR32332">
    <property type="entry name" value="2-NITROPROPANE DIOXYGENASE"/>
    <property type="match status" value="1"/>
</dbReference>